<dbReference type="Gene3D" id="3.10.180.10">
    <property type="entry name" value="2,3-Dihydroxybiphenyl 1,2-Dioxygenase, domain 1"/>
    <property type="match status" value="1"/>
</dbReference>
<dbReference type="RefSeq" id="WP_157457641.1">
    <property type="nucleotide sequence ID" value="NZ_WQLB01000002.1"/>
</dbReference>
<protein>
    <submittedName>
        <fullName evidence="2">VOC family protein</fullName>
    </submittedName>
</protein>
<accession>A0A7C9M6G8</accession>
<dbReference type="PROSITE" id="PS51819">
    <property type="entry name" value="VOC"/>
    <property type="match status" value="1"/>
</dbReference>
<keyword evidence="3" id="KW-1185">Reference proteome</keyword>
<proteinExistence type="predicted"/>
<evidence type="ECO:0000313" key="3">
    <source>
        <dbReference type="Proteomes" id="UP000483286"/>
    </source>
</evidence>
<reference evidence="2 3" key="1">
    <citation type="submission" date="2019-12" db="EMBL/GenBank/DDBJ databases">
        <title>Deinococcus sp. HMF7620 Genome sequencing and assembly.</title>
        <authorList>
            <person name="Kang H."/>
            <person name="Kim H."/>
            <person name="Joh K."/>
        </authorList>
    </citation>
    <scope>NUCLEOTIDE SEQUENCE [LARGE SCALE GENOMIC DNA]</scope>
    <source>
        <strain evidence="2 3">HMF7620</strain>
    </source>
</reference>
<gene>
    <name evidence="2" type="ORF">GO986_02575</name>
</gene>
<organism evidence="2 3">
    <name type="scientific">Deinococcus arboris</name>
    <dbReference type="NCBI Taxonomy" id="2682977"/>
    <lineage>
        <taxon>Bacteria</taxon>
        <taxon>Thermotogati</taxon>
        <taxon>Deinococcota</taxon>
        <taxon>Deinococci</taxon>
        <taxon>Deinococcales</taxon>
        <taxon>Deinococcaceae</taxon>
        <taxon>Deinococcus</taxon>
    </lineage>
</organism>
<dbReference type="InterPro" id="IPR037523">
    <property type="entry name" value="VOC_core"/>
</dbReference>
<dbReference type="InterPro" id="IPR004360">
    <property type="entry name" value="Glyas_Fos-R_dOase_dom"/>
</dbReference>
<feature type="domain" description="VOC" evidence="1">
    <location>
        <begin position="2"/>
        <end position="120"/>
    </location>
</feature>
<sequence length="134" mass="15100">MQLVSLRMMTENVDRLIQFYEAVTGQVATRYTADFAELRWSAVALAIGHPRTMAHMGAELVRPAANQSVIVEFLVDDVDQVFERVRQVAEVVQEPLTQPWGNRSLLCRDPDGTLLNFFTPVTAEARQRQQPAEG</sequence>
<dbReference type="SUPFAM" id="SSF54593">
    <property type="entry name" value="Glyoxalase/Bleomycin resistance protein/Dihydroxybiphenyl dioxygenase"/>
    <property type="match status" value="1"/>
</dbReference>
<dbReference type="InterPro" id="IPR029068">
    <property type="entry name" value="Glyas_Bleomycin-R_OHBP_Dase"/>
</dbReference>
<name>A0A7C9M6G8_9DEIO</name>
<dbReference type="EMBL" id="WQLB01000002">
    <property type="protein sequence ID" value="MVN85643.1"/>
    <property type="molecule type" value="Genomic_DNA"/>
</dbReference>
<dbReference type="AlphaFoldDB" id="A0A7C9M6G8"/>
<dbReference type="Pfam" id="PF00903">
    <property type="entry name" value="Glyoxalase"/>
    <property type="match status" value="1"/>
</dbReference>
<evidence type="ECO:0000259" key="1">
    <source>
        <dbReference type="PROSITE" id="PS51819"/>
    </source>
</evidence>
<dbReference type="Proteomes" id="UP000483286">
    <property type="component" value="Unassembled WGS sequence"/>
</dbReference>
<comment type="caution">
    <text evidence="2">The sequence shown here is derived from an EMBL/GenBank/DDBJ whole genome shotgun (WGS) entry which is preliminary data.</text>
</comment>
<evidence type="ECO:0000313" key="2">
    <source>
        <dbReference type="EMBL" id="MVN85643.1"/>
    </source>
</evidence>